<name>A0A445AER4_ARAHY</name>
<gene>
    <name evidence="1" type="ORF">Ahy_B02g058499</name>
</gene>
<sequence>MGEKHQTLFDIANNQCSHFRCRWQVVYPAIRSPFTNQLKLYIYSWENVGRRLSGGSTIFGNRSMTETDFAKRLLLDYWWVLVHWIVLYQANRNILPYKLDSPEMWHPPIRWRPKTYSLVVSTVEVTVTLNNVLHIFSPPIDGEVVTSWTDSNQDFLVNQSRAIFGNEPVVSSSSKSYIKLAWVCHIRDIQPLDIWESIQ</sequence>
<evidence type="ECO:0008006" key="3">
    <source>
        <dbReference type="Google" id="ProtNLM"/>
    </source>
</evidence>
<dbReference type="AlphaFoldDB" id="A0A445AER4"/>
<comment type="caution">
    <text evidence="1">The sequence shown here is derived from an EMBL/GenBank/DDBJ whole genome shotgun (WGS) entry which is preliminary data.</text>
</comment>
<keyword evidence="2" id="KW-1185">Reference proteome</keyword>
<reference evidence="1 2" key="1">
    <citation type="submission" date="2019-01" db="EMBL/GenBank/DDBJ databases">
        <title>Sequencing of cultivated peanut Arachis hypogaea provides insights into genome evolution and oil improvement.</title>
        <authorList>
            <person name="Chen X."/>
        </authorList>
    </citation>
    <scope>NUCLEOTIDE SEQUENCE [LARGE SCALE GENOMIC DNA]</scope>
    <source>
        <strain evidence="2">cv. Fuhuasheng</strain>
        <tissue evidence="1">Leaves</tissue>
    </source>
</reference>
<dbReference type="EMBL" id="SDMP01000012">
    <property type="protein sequence ID" value="RYR24913.1"/>
    <property type="molecule type" value="Genomic_DNA"/>
</dbReference>
<organism evidence="1 2">
    <name type="scientific">Arachis hypogaea</name>
    <name type="common">Peanut</name>
    <dbReference type="NCBI Taxonomy" id="3818"/>
    <lineage>
        <taxon>Eukaryota</taxon>
        <taxon>Viridiplantae</taxon>
        <taxon>Streptophyta</taxon>
        <taxon>Embryophyta</taxon>
        <taxon>Tracheophyta</taxon>
        <taxon>Spermatophyta</taxon>
        <taxon>Magnoliopsida</taxon>
        <taxon>eudicotyledons</taxon>
        <taxon>Gunneridae</taxon>
        <taxon>Pentapetalae</taxon>
        <taxon>rosids</taxon>
        <taxon>fabids</taxon>
        <taxon>Fabales</taxon>
        <taxon>Fabaceae</taxon>
        <taxon>Papilionoideae</taxon>
        <taxon>50 kb inversion clade</taxon>
        <taxon>dalbergioids sensu lato</taxon>
        <taxon>Dalbergieae</taxon>
        <taxon>Pterocarpus clade</taxon>
        <taxon>Arachis</taxon>
    </lineage>
</organism>
<dbReference type="Proteomes" id="UP000289738">
    <property type="component" value="Chromosome B02"/>
</dbReference>
<proteinExistence type="predicted"/>
<evidence type="ECO:0000313" key="1">
    <source>
        <dbReference type="EMBL" id="RYR24913.1"/>
    </source>
</evidence>
<protein>
    <recommendedName>
        <fullName evidence="3">Aminotransferase-like plant mobile domain-containing protein</fullName>
    </recommendedName>
</protein>
<accession>A0A445AER4</accession>
<evidence type="ECO:0000313" key="2">
    <source>
        <dbReference type="Proteomes" id="UP000289738"/>
    </source>
</evidence>